<gene>
    <name evidence="2" type="ORF">F444_01371</name>
</gene>
<protein>
    <recommendedName>
        <fullName evidence="4">BED-type domain-containing protein</fullName>
    </recommendedName>
</protein>
<feature type="region of interest" description="Disordered" evidence="1">
    <location>
        <begin position="72"/>
        <end position="94"/>
    </location>
</feature>
<dbReference type="Proteomes" id="UP000028582">
    <property type="component" value="Unassembled WGS sequence"/>
</dbReference>
<dbReference type="EMBL" id="ANJA01000241">
    <property type="protein sequence ID" value="ETO84748.1"/>
    <property type="molecule type" value="Genomic_DNA"/>
</dbReference>
<comment type="caution">
    <text evidence="2">The sequence shown here is derived from an EMBL/GenBank/DDBJ whole genome shotgun (WGS) entry which is preliminary data.</text>
</comment>
<feature type="compositionally biased region" description="Polar residues" evidence="1">
    <location>
        <begin position="16"/>
        <end position="33"/>
    </location>
</feature>
<feature type="region of interest" description="Disordered" evidence="1">
    <location>
        <begin position="1"/>
        <end position="43"/>
    </location>
</feature>
<sequence>MLSSPAARSSAPSASTDGPTQSASAAVATSKSPPTKCGRRKGPAWDEVIAADGIVSCKKCERIIRQMGETHVERVRHRLQKKSTKRHKLKPITS</sequence>
<organism evidence="2 3">
    <name type="scientific">Phytophthora nicotianae P1976</name>
    <dbReference type="NCBI Taxonomy" id="1317066"/>
    <lineage>
        <taxon>Eukaryota</taxon>
        <taxon>Sar</taxon>
        <taxon>Stramenopiles</taxon>
        <taxon>Oomycota</taxon>
        <taxon>Peronosporomycetes</taxon>
        <taxon>Peronosporales</taxon>
        <taxon>Peronosporaceae</taxon>
        <taxon>Phytophthora</taxon>
    </lineage>
</organism>
<dbReference type="OrthoDB" id="10291400at2759"/>
<feature type="compositionally biased region" description="Low complexity" evidence="1">
    <location>
        <begin position="1"/>
        <end position="15"/>
    </location>
</feature>
<dbReference type="AlphaFoldDB" id="A0A081B0T7"/>
<name>A0A081B0T7_PHYNI</name>
<evidence type="ECO:0000313" key="3">
    <source>
        <dbReference type="Proteomes" id="UP000028582"/>
    </source>
</evidence>
<evidence type="ECO:0008006" key="4">
    <source>
        <dbReference type="Google" id="ProtNLM"/>
    </source>
</evidence>
<proteinExistence type="predicted"/>
<accession>A0A081B0T7</accession>
<evidence type="ECO:0000256" key="1">
    <source>
        <dbReference type="SAM" id="MobiDB-lite"/>
    </source>
</evidence>
<evidence type="ECO:0000313" key="2">
    <source>
        <dbReference type="EMBL" id="ETO84748.1"/>
    </source>
</evidence>
<reference evidence="2 3" key="1">
    <citation type="submission" date="2013-11" db="EMBL/GenBank/DDBJ databases">
        <title>The Genome Sequence of Phytophthora parasitica P1976.</title>
        <authorList>
            <consortium name="The Broad Institute Genomics Platform"/>
            <person name="Russ C."/>
            <person name="Tyler B."/>
            <person name="Panabieres F."/>
            <person name="Shan W."/>
            <person name="Tripathy S."/>
            <person name="Grunwald N."/>
            <person name="Machado M."/>
            <person name="Johnson C.S."/>
            <person name="Walker B."/>
            <person name="Young S."/>
            <person name="Zeng Q."/>
            <person name="Gargeya S."/>
            <person name="Fitzgerald M."/>
            <person name="Haas B."/>
            <person name="Abouelleil A."/>
            <person name="Allen A.W."/>
            <person name="Alvarado L."/>
            <person name="Arachchi H.M."/>
            <person name="Berlin A.M."/>
            <person name="Chapman S.B."/>
            <person name="Gainer-Dewar J."/>
            <person name="Goldberg J."/>
            <person name="Griggs A."/>
            <person name="Gujja S."/>
            <person name="Hansen M."/>
            <person name="Howarth C."/>
            <person name="Imamovic A."/>
            <person name="Ireland A."/>
            <person name="Larimer J."/>
            <person name="McCowan C."/>
            <person name="Murphy C."/>
            <person name="Pearson M."/>
            <person name="Poon T.W."/>
            <person name="Priest M."/>
            <person name="Roberts A."/>
            <person name="Saif S."/>
            <person name="Shea T."/>
            <person name="Sisk P."/>
            <person name="Sykes S."/>
            <person name="Wortman J."/>
            <person name="Nusbaum C."/>
            <person name="Birren B."/>
        </authorList>
    </citation>
    <scope>NUCLEOTIDE SEQUENCE [LARGE SCALE GENOMIC DNA]</scope>
    <source>
        <strain evidence="2 3">P1976</strain>
    </source>
</reference>
<feature type="compositionally biased region" description="Basic residues" evidence="1">
    <location>
        <begin position="74"/>
        <end position="94"/>
    </location>
</feature>